<accession>A0A1X7ST93</accession>
<sequence>MAENRTAPQAVSFVGSTVTVNSGQKGGVAIGDNPQQLVGSCPNATISSHLTEVASKGCCKTTKKSNVFTLRETMYVNSVEILKQIIKNQLTHDKTFDFDVGYIQGAAALLWCDGLNVKGEKWKKSSNVDTGSSDDVVKLKKSSDDAMKQKAVIRCLMNYKINMDRGGGFDCKRSATASLSQLKSIDVRNKYYKQLSKLSTLKSNGILTAEEFEKEKKATMLTLKGLNCC</sequence>
<reference evidence="1" key="1">
    <citation type="submission" date="2017-05" db="UniProtKB">
        <authorList>
            <consortium name="EnsemblMetazoa"/>
        </authorList>
    </citation>
    <scope>IDENTIFICATION</scope>
</reference>
<evidence type="ECO:0000313" key="1">
    <source>
        <dbReference type="EnsemblMetazoa" id="Aqu2.1.05362_001"/>
    </source>
</evidence>
<dbReference type="EnsemblMetazoa" id="Aqu2.1.05362_001">
    <property type="protein sequence ID" value="Aqu2.1.05362_001"/>
    <property type="gene ID" value="Aqu2.1.05362"/>
</dbReference>
<name>A0A1X7ST93_AMPQE</name>
<protein>
    <recommendedName>
        <fullName evidence="2">SHOCT domain-containing protein</fullName>
    </recommendedName>
</protein>
<organism evidence="1">
    <name type="scientific">Amphimedon queenslandica</name>
    <name type="common">Sponge</name>
    <dbReference type="NCBI Taxonomy" id="400682"/>
    <lineage>
        <taxon>Eukaryota</taxon>
        <taxon>Metazoa</taxon>
        <taxon>Porifera</taxon>
        <taxon>Demospongiae</taxon>
        <taxon>Heteroscleromorpha</taxon>
        <taxon>Haplosclerida</taxon>
        <taxon>Niphatidae</taxon>
        <taxon>Amphimedon</taxon>
    </lineage>
</organism>
<dbReference type="InParanoid" id="A0A1X7ST93"/>
<evidence type="ECO:0008006" key="2">
    <source>
        <dbReference type="Google" id="ProtNLM"/>
    </source>
</evidence>
<dbReference type="AlphaFoldDB" id="A0A1X7ST93"/>
<proteinExistence type="predicted"/>